<feature type="domain" description="Polyphosphate kinase N-terminal" evidence="1">
    <location>
        <begin position="11"/>
        <end position="115"/>
    </location>
</feature>
<dbReference type="GO" id="GO:0009358">
    <property type="term" value="C:polyphosphate kinase complex"/>
    <property type="evidence" value="ECO:0007669"/>
    <property type="project" value="InterPro"/>
</dbReference>
<organism evidence="2">
    <name type="scientific">uncultured Stenotrophomonas sp</name>
    <dbReference type="NCBI Taxonomy" id="165438"/>
    <lineage>
        <taxon>Bacteria</taxon>
        <taxon>Pseudomonadati</taxon>
        <taxon>Pseudomonadota</taxon>
        <taxon>Gammaproteobacteria</taxon>
        <taxon>Lysobacterales</taxon>
        <taxon>Lysobacteraceae</taxon>
        <taxon>Stenotrophomonas</taxon>
        <taxon>environmental samples</taxon>
    </lineage>
</organism>
<sequence length="187" mass="21021">MADPLRDPALYINRELSQLDFNFRVLAQAMDAQVPLLERLRFLCISCTNLDEFFEIRAAAVRHAQEFGLPPAPDGLSPQQILSAIHDRAAELVDQQYRCWNEVLRPALQEAGIGILSFTSSTSLPIACIFEVNDRMPMPASASCRRRHGPRVSAAGCARSSATRSCRCCRRWGWTPRTRSRRSSTSR</sequence>
<gene>
    <name evidence="2" type="ORF">STPYR_10069</name>
</gene>
<evidence type="ECO:0000313" key="2">
    <source>
        <dbReference type="EMBL" id="SBV35139.1"/>
    </source>
</evidence>
<dbReference type="PANTHER" id="PTHR30218:SF0">
    <property type="entry name" value="POLYPHOSPHATE KINASE"/>
    <property type="match status" value="1"/>
</dbReference>
<dbReference type="GO" id="GO:0008976">
    <property type="term" value="F:polyphosphate kinase activity"/>
    <property type="evidence" value="ECO:0007669"/>
    <property type="project" value="InterPro"/>
</dbReference>
<evidence type="ECO:0000259" key="1">
    <source>
        <dbReference type="Pfam" id="PF13089"/>
    </source>
</evidence>
<reference evidence="2" key="1">
    <citation type="submission" date="2016-03" db="EMBL/GenBank/DDBJ databases">
        <authorList>
            <person name="Ploux O."/>
        </authorList>
    </citation>
    <scope>NUCLEOTIDE SEQUENCE</scope>
    <source>
        <strain evidence="2">UC10</strain>
    </source>
</reference>
<dbReference type="InterPro" id="IPR036832">
    <property type="entry name" value="PPK_N_dom_sf"/>
</dbReference>
<dbReference type="GO" id="GO:0006799">
    <property type="term" value="P:polyphosphate biosynthetic process"/>
    <property type="evidence" value="ECO:0007669"/>
    <property type="project" value="InterPro"/>
</dbReference>
<accession>A0A1Y5PYS1</accession>
<dbReference type="SUPFAM" id="SSF140356">
    <property type="entry name" value="PPK N-terminal domain-like"/>
    <property type="match status" value="1"/>
</dbReference>
<dbReference type="InterPro" id="IPR003414">
    <property type="entry name" value="PP_kinase"/>
</dbReference>
<dbReference type="Pfam" id="PF13089">
    <property type="entry name" value="PP_kinase_N"/>
    <property type="match status" value="1"/>
</dbReference>
<dbReference type="AlphaFoldDB" id="A0A1Y5PYS1"/>
<dbReference type="InterPro" id="IPR025198">
    <property type="entry name" value="PPK_N_dom"/>
</dbReference>
<dbReference type="Gene3D" id="1.20.58.310">
    <property type="entry name" value="Polyphosphate kinase N-terminal domain"/>
    <property type="match status" value="1"/>
</dbReference>
<proteinExistence type="predicted"/>
<dbReference type="PANTHER" id="PTHR30218">
    <property type="entry name" value="POLYPHOSPHATE KINASE"/>
    <property type="match status" value="1"/>
</dbReference>
<protein>
    <recommendedName>
        <fullName evidence="1">Polyphosphate kinase N-terminal domain-containing protein</fullName>
    </recommendedName>
</protein>
<dbReference type="EMBL" id="FLTS01000001">
    <property type="protein sequence ID" value="SBV35139.1"/>
    <property type="molecule type" value="Genomic_DNA"/>
</dbReference>
<name>A0A1Y5PYS1_9GAMM</name>